<dbReference type="OrthoDB" id="210272at2157"/>
<protein>
    <submittedName>
        <fullName evidence="1">Uncharacterized protein</fullName>
    </submittedName>
</protein>
<dbReference type="AlphaFoldDB" id="A0A7D5P6C2"/>
<evidence type="ECO:0000313" key="2">
    <source>
        <dbReference type="Proteomes" id="UP000509667"/>
    </source>
</evidence>
<sequence length="46" mass="4869">MSQESTRLREFLEENPKWIGVMFSALLLLSQAGSVTAASGGSLTGP</sequence>
<accession>A0A7D5P6C2</accession>
<dbReference type="EMBL" id="CP058910">
    <property type="protein sequence ID" value="QLH79584.1"/>
    <property type="molecule type" value="Genomic_DNA"/>
</dbReference>
<gene>
    <name evidence="1" type="ORF">HZS55_20820</name>
</gene>
<evidence type="ECO:0000313" key="1">
    <source>
        <dbReference type="EMBL" id="QLH79584.1"/>
    </source>
</evidence>
<dbReference type="Pfam" id="PF24335">
    <property type="entry name" value="DUF7503"/>
    <property type="match status" value="1"/>
</dbReference>
<dbReference type="RefSeq" id="WP_179909449.1">
    <property type="nucleotide sequence ID" value="NZ_CP058910.1"/>
</dbReference>
<proteinExistence type="predicted"/>
<organism evidence="1 2">
    <name type="scientific">Halosimplex rubrum</name>
    <dbReference type="NCBI Taxonomy" id="869889"/>
    <lineage>
        <taxon>Archaea</taxon>
        <taxon>Methanobacteriati</taxon>
        <taxon>Methanobacteriota</taxon>
        <taxon>Stenosarchaea group</taxon>
        <taxon>Halobacteria</taxon>
        <taxon>Halobacteriales</taxon>
        <taxon>Haloarculaceae</taxon>
        <taxon>Halosimplex</taxon>
    </lineage>
</organism>
<dbReference type="Proteomes" id="UP000509667">
    <property type="component" value="Chromosome"/>
</dbReference>
<keyword evidence="2" id="KW-1185">Reference proteome</keyword>
<dbReference type="GeneID" id="56080361"/>
<reference evidence="1 2" key="1">
    <citation type="submission" date="2020-07" db="EMBL/GenBank/DDBJ databases">
        <title>Halosimplex pelagicum sp. nov. and Halosimplex rubrum sp. nov., isolated from salted brown alga Laminaria, and emended description of the genus Halosimplex.</title>
        <authorList>
            <person name="Cui H."/>
        </authorList>
    </citation>
    <scope>NUCLEOTIDE SEQUENCE [LARGE SCALE GENOMIC DNA]</scope>
    <source>
        <strain evidence="1 2">R27</strain>
    </source>
</reference>
<dbReference type="KEGG" id="hrr:HZS55_20820"/>
<dbReference type="InterPro" id="IPR055926">
    <property type="entry name" value="DUF7503"/>
</dbReference>
<name>A0A7D5P6C2_9EURY</name>